<evidence type="ECO:0000256" key="2">
    <source>
        <dbReference type="ARBA" id="ARBA00022491"/>
    </source>
</evidence>
<feature type="region of interest" description="Disordered" evidence="7">
    <location>
        <begin position="61"/>
        <end position="111"/>
    </location>
</feature>
<reference evidence="9" key="1">
    <citation type="submission" date="2021-10" db="EMBL/GenBank/DDBJ databases">
        <title>Tropical sea cucumber genome reveals ecological adaptation and Cuvierian tubules defense mechanism.</title>
        <authorList>
            <person name="Chen T."/>
        </authorList>
    </citation>
    <scope>NUCLEOTIDE SEQUENCE</scope>
    <source>
        <strain evidence="9">Nanhai2018</strain>
        <tissue evidence="9">Muscle</tissue>
    </source>
</reference>
<dbReference type="PANTHER" id="PTHR35346:SF1">
    <property type="entry name" value="BEN DOMAIN-CONTAINING PROTEIN 6"/>
    <property type="match status" value="1"/>
</dbReference>
<keyword evidence="6" id="KW-0175">Coiled coil</keyword>
<feature type="domain" description="BEN" evidence="8">
    <location>
        <begin position="209"/>
        <end position="308"/>
    </location>
</feature>
<dbReference type="Gene3D" id="1.10.10.2590">
    <property type="entry name" value="BEN domain"/>
    <property type="match status" value="1"/>
</dbReference>
<feature type="coiled-coil region" evidence="6">
    <location>
        <begin position="123"/>
        <end position="171"/>
    </location>
</feature>
<evidence type="ECO:0000256" key="6">
    <source>
        <dbReference type="SAM" id="Coils"/>
    </source>
</evidence>
<comment type="caution">
    <text evidence="9">The sequence shown here is derived from an EMBL/GenBank/DDBJ whole genome shotgun (WGS) entry which is preliminary data.</text>
</comment>
<dbReference type="Pfam" id="PF10523">
    <property type="entry name" value="BEN"/>
    <property type="match status" value="1"/>
</dbReference>
<dbReference type="GO" id="GO:0003677">
    <property type="term" value="F:DNA binding"/>
    <property type="evidence" value="ECO:0007669"/>
    <property type="project" value="InterPro"/>
</dbReference>
<dbReference type="GO" id="GO:0005634">
    <property type="term" value="C:nucleus"/>
    <property type="evidence" value="ECO:0007669"/>
    <property type="project" value="UniProtKB-SubCell"/>
</dbReference>
<feature type="region of interest" description="Disordered" evidence="7">
    <location>
        <begin position="302"/>
        <end position="331"/>
    </location>
</feature>
<dbReference type="InterPro" id="IPR037496">
    <property type="entry name" value="BEND6-like"/>
</dbReference>
<evidence type="ECO:0000256" key="7">
    <source>
        <dbReference type="SAM" id="MobiDB-lite"/>
    </source>
</evidence>
<keyword evidence="3" id="KW-0805">Transcription regulation</keyword>
<dbReference type="GO" id="GO:0003714">
    <property type="term" value="F:transcription corepressor activity"/>
    <property type="evidence" value="ECO:0007669"/>
    <property type="project" value="InterPro"/>
</dbReference>
<dbReference type="SMART" id="SM01025">
    <property type="entry name" value="BEN"/>
    <property type="match status" value="1"/>
</dbReference>
<comment type="subcellular location">
    <subcellularLocation>
        <location evidence="1">Nucleus</location>
    </subcellularLocation>
</comment>
<proteinExistence type="predicted"/>
<evidence type="ECO:0000259" key="8">
    <source>
        <dbReference type="PROSITE" id="PS51457"/>
    </source>
</evidence>
<evidence type="ECO:0000313" key="9">
    <source>
        <dbReference type="EMBL" id="KAJ8050004.1"/>
    </source>
</evidence>
<evidence type="ECO:0000256" key="4">
    <source>
        <dbReference type="ARBA" id="ARBA00023163"/>
    </source>
</evidence>
<organism evidence="9 10">
    <name type="scientific">Holothuria leucospilota</name>
    <name type="common">Black long sea cucumber</name>
    <name type="synonym">Mertensiothuria leucospilota</name>
    <dbReference type="NCBI Taxonomy" id="206669"/>
    <lineage>
        <taxon>Eukaryota</taxon>
        <taxon>Metazoa</taxon>
        <taxon>Echinodermata</taxon>
        <taxon>Eleutherozoa</taxon>
        <taxon>Echinozoa</taxon>
        <taxon>Holothuroidea</taxon>
        <taxon>Aspidochirotacea</taxon>
        <taxon>Aspidochirotida</taxon>
        <taxon>Holothuriidae</taxon>
        <taxon>Holothuria</taxon>
    </lineage>
</organism>
<keyword evidence="5" id="KW-0539">Nucleus</keyword>
<evidence type="ECO:0000256" key="5">
    <source>
        <dbReference type="ARBA" id="ARBA00023242"/>
    </source>
</evidence>
<dbReference type="EMBL" id="JAIZAY010000001">
    <property type="protein sequence ID" value="KAJ8050004.1"/>
    <property type="molecule type" value="Genomic_DNA"/>
</dbReference>
<keyword evidence="2" id="KW-0678">Repressor</keyword>
<protein>
    <submittedName>
        <fullName evidence="9">BEN domain-containing protein 6</fullName>
    </submittedName>
</protein>
<evidence type="ECO:0000256" key="1">
    <source>
        <dbReference type="ARBA" id="ARBA00004123"/>
    </source>
</evidence>
<dbReference type="PANTHER" id="PTHR35346">
    <property type="entry name" value="BEN DOMAIN-CONTAINING PROTEIN 6"/>
    <property type="match status" value="1"/>
</dbReference>
<dbReference type="AlphaFoldDB" id="A0A9Q1CSY4"/>
<gene>
    <name evidence="9" type="ORF">HOLleu_03008</name>
</gene>
<dbReference type="GO" id="GO:0045746">
    <property type="term" value="P:negative regulation of Notch signaling pathway"/>
    <property type="evidence" value="ECO:0007669"/>
    <property type="project" value="InterPro"/>
</dbReference>
<dbReference type="OrthoDB" id="8186171at2759"/>
<name>A0A9Q1CSY4_HOLLE</name>
<keyword evidence="4" id="KW-0804">Transcription</keyword>
<dbReference type="InterPro" id="IPR018379">
    <property type="entry name" value="BEN_domain"/>
</dbReference>
<dbReference type="Proteomes" id="UP001152320">
    <property type="component" value="Chromosome 1"/>
</dbReference>
<accession>A0A9Q1CSY4</accession>
<evidence type="ECO:0000256" key="3">
    <source>
        <dbReference type="ARBA" id="ARBA00023015"/>
    </source>
</evidence>
<evidence type="ECO:0000313" key="10">
    <source>
        <dbReference type="Proteomes" id="UP001152320"/>
    </source>
</evidence>
<feature type="compositionally biased region" description="Basic and acidic residues" evidence="7">
    <location>
        <begin position="313"/>
        <end position="331"/>
    </location>
</feature>
<dbReference type="GO" id="GO:0045666">
    <property type="term" value="P:positive regulation of neuron differentiation"/>
    <property type="evidence" value="ECO:0007669"/>
    <property type="project" value="InterPro"/>
</dbReference>
<sequence>MTYELLLVDNFHPLNTVTYGQGLTSLFLPLIVVSVSYVHFTSSDNKSELEKKMKEILEGSGTNGRITMSDEVMGRGKRMKKRKYPSDAADETQKEQGCAKQKKAAGPAPSSACKNLMDEILQKEDMQATSNQGDEVIKNLQEEISILKEEKKQLRSENKNLRKTIRLITNLPELLTGMQNIMEEMKAVKCPLSSGEATQKPVKEFPSQGQQEDSLSTKLSRLVNRCNTKEPTKLVNDLLTGLFDDQYLASHTITGATFKGYEGLQKEKMDPMTVNAIIETVTKFFPDRTPSEVKHFMRQKLANSSKTVKRRKTDVERHSSTADKNVFNKEA</sequence>
<dbReference type="PROSITE" id="PS51457">
    <property type="entry name" value="BEN"/>
    <property type="match status" value="1"/>
</dbReference>
<keyword evidence="10" id="KW-1185">Reference proteome</keyword>